<keyword evidence="3" id="KW-1185">Reference proteome</keyword>
<comment type="caution">
    <text evidence="2">The sequence shown here is derived from an EMBL/GenBank/DDBJ whole genome shotgun (WGS) entry which is preliminary data.</text>
</comment>
<sequence>MPNPKENPINSHHKVVWNHTFGKHEYLVKQRKNYQPLTSGVTLAVKFLAKTSLLRSSTELHPDLLTDCLTVQPLQPATSPRDAAAEGTVGHSPGPGPDLYSGKDSKGRANHNSFRPFTLLKGNAHLRKILLDHLLLINGLQIALHPF</sequence>
<feature type="region of interest" description="Disordered" evidence="1">
    <location>
        <begin position="75"/>
        <end position="107"/>
    </location>
</feature>
<dbReference type="EMBL" id="JASSZA010000001">
    <property type="protein sequence ID" value="KAK2119704.1"/>
    <property type="molecule type" value="Genomic_DNA"/>
</dbReference>
<reference evidence="2 3" key="1">
    <citation type="submission" date="2023-05" db="EMBL/GenBank/DDBJ databases">
        <title>B98-5 Cell Line De Novo Hybrid Assembly: An Optical Mapping Approach.</title>
        <authorList>
            <person name="Kananen K."/>
            <person name="Auerbach J.A."/>
            <person name="Kautto E."/>
            <person name="Blachly J.S."/>
        </authorList>
    </citation>
    <scope>NUCLEOTIDE SEQUENCE [LARGE SCALE GENOMIC DNA]</scope>
    <source>
        <strain evidence="2">B95-8</strain>
        <tissue evidence="2">Cell line</tissue>
    </source>
</reference>
<evidence type="ECO:0000313" key="2">
    <source>
        <dbReference type="EMBL" id="KAK2119704.1"/>
    </source>
</evidence>
<protein>
    <submittedName>
        <fullName evidence="2">Uncharacterized protein</fullName>
    </submittedName>
</protein>
<dbReference type="Proteomes" id="UP001266305">
    <property type="component" value="Unassembled WGS sequence"/>
</dbReference>
<name>A0ABQ9WDK3_SAGOE</name>
<organism evidence="2 3">
    <name type="scientific">Saguinus oedipus</name>
    <name type="common">Cotton-top tamarin</name>
    <name type="synonym">Oedipomidas oedipus</name>
    <dbReference type="NCBI Taxonomy" id="9490"/>
    <lineage>
        <taxon>Eukaryota</taxon>
        <taxon>Metazoa</taxon>
        <taxon>Chordata</taxon>
        <taxon>Craniata</taxon>
        <taxon>Vertebrata</taxon>
        <taxon>Euteleostomi</taxon>
        <taxon>Mammalia</taxon>
        <taxon>Eutheria</taxon>
        <taxon>Euarchontoglires</taxon>
        <taxon>Primates</taxon>
        <taxon>Haplorrhini</taxon>
        <taxon>Platyrrhini</taxon>
        <taxon>Cebidae</taxon>
        <taxon>Callitrichinae</taxon>
        <taxon>Saguinus</taxon>
    </lineage>
</organism>
<evidence type="ECO:0000256" key="1">
    <source>
        <dbReference type="SAM" id="MobiDB-lite"/>
    </source>
</evidence>
<proteinExistence type="predicted"/>
<gene>
    <name evidence="2" type="ORF">P7K49_001090</name>
</gene>
<accession>A0ABQ9WDK3</accession>
<evidence type="ECO:0000313" key="3">
    <source>
        <dbReference type="Proteomes" id="UP001266305"/>
    </source>
</evidence>